<feature type="region of interest" description="Disordered" evidence="1">
    <location>
        <begin position="31"/>
        <end position="66"/>
    </location>
</feature>
<evidence type="ECO:0000259" key="2">
    <source>
        <dbReference type="PROSITE" id="PS50089"/>
    </source>
</evidence>
<evidence type="ECO:0000313" key="3">
    <source>
        <dbReference type="EMBL" id="QHS98525.1"/>
    </source>
</evidence>
<dbReference type="InterPro" id="IPR013083">
    <property type="entry name" value="Znf_RING/FYVE/PHD"/>
</dbReference>
<dbReference type="Pfam" id="PF13639">
    <property type="entry name" value="zf-RING_2"/>
    <property type="match status" value="1"/>
</dbReference>
<proteinExistence type="predicted"/>
<reference evidence="3" key="1">
    <citation type="journal article" date="2020" name="Nature">
        <title>Giant virus diversity and host interactions through global metagenomics.</title>
        <authorList>
            <person name="Schulz F."/>
            <person name="Roux S."/>
            <person name="Paez-Espino D."/>
            <person name="Jungbluth S."/>
            <person name="Walsh D.A."/>
            <person name="Denef V.J."/>
            <person name="McMahon K.D."/>
            <person name="Konstantinidis K.T."/>
            <person name="Eloe-Fadrosh E.A."/>
            <person name="Kyrpides N.C."/>
            <person name="Woyke T."/>
        </authorList>
    </citation>
    <scope>NUCLEOTIDE SEQUENCE</scope>
    <source>
        <strain evidence="3">GVMAG-M-3300020185-18</strain>
    </source>
</reference>
<dbReference type="Gene3D" id="3.30.40.10">
    <property type="entry name" value="Zinc/RING finger domain, C3HC4 (zinc finger)"/>
    <property type="match status" value="1"/>
</dbReference>
<organism evidence="3">
    <name type="scientific">viral metagenome</name>
    <dbReference type="NCBI Taxonomy" id="1070528"/>
    <lineage>
        <taxon>unclassified sequences</taxon>
        <taxon>metagenomes</taxon>
        <taxon>organismal metagenomes</taxon>
    </lineage>
</organism>
<feature type="compositionally biased region" description="Acidic residues" evidence="1">
    <location>
        <begin position="55"/>
        <end position="66"/>
    </location>
</feature>
<dbReference type="PROSITE" id="PS50089">
    <property type="entry name" value="ZF_RING_2"/>
    <property type="match status" value="1"/>
</dbReference>
<feature type="domain" description="RING-type" evidence="2">
    <location>
        <begin position="76"/>
        <end position="116"/>
    </location>
</feature>
<dbReference type="AlphaFoldDB" id="A0A6C0C1G5"/>
<evidence type="ECO:0000256" key="1">
    <source>
        <dbReference type="SAM" id="MobiDB-lite"/>
    </source>
</evidence>
<feature type="compositionally biased region" description="Basic and acidic residues" evidence="1">
    <location>
        <begin position="36"/>
        <end position="49"/>
    </location>
</feature>
<dbReference type="EMBL" id="MN739318">
    <property type="protein sequence ID" value="QHS98525.1"/>
    <property type="molecule type" value="Genomic_DNA"/>
</dbReference>
<sequence length="308" mass="35453">MNDIKKVNIYINNMDLPSNDNQTRYDETLGGVINRLESRPPRTTLRDSRQSPIQSDDETTQDDEITQDGEANKNKCCICYESKSDLETVISECGHVHCSTCFFEWLKTSRTCSMCRNDFGRWDNLNDEVIENMLTTVQKKYMKKKKDYCKISRKILHLINVIEEKQIHNTSLFNQQIRLNNMINYTKGYHMALADGNKQTKPLPCMGEFRRGYMEGMYKFNNSTAGEIEDFFGDITVNPTTRKHNIKLIKREIKSGSESDFTTSDTEDDSMEENTILPATVFSLGRADIPAVQESDSSSIFIFRGSEQ</sequence>
<protein>
    <recommendedName>
        <fullName evidence="2">RING-type domain-containing protein</fullName>
    </recommendedName>
</protein>
<name>A0A6C0C1G5_9ZZZZ</name>
<dbReference type="SUPFAM" id="SSF57850">
    <property type="entry name" value="RING/U-box"/>
    <property type="match status" value="1"/>
</dbReference>
<dbReference type="InterPro" id="IPR001841">
    <property type="entry name" value="Znf_RING"/>
</dbReference>
<dbReference type="SMART" id="SM00184">
    <property type="entry name" value="RING"/>
    <property type="match status" value="1"/>
</dbReference>
<accession>A0A6C0C1G5</accession>